<reference evidence="1" key="1">
    <citation type="submission" date="2020-05" db="EMBL/GenBank/DDBJ databases">
        <title>Mycena genomes resolve the evolution of fungal bioluminescence.</title>
        <authorList>
            <person name="Tsai I.J."/>
        </authorList>
    </citation>
    <scope>NUCLEOTIDE SEQUENCE</scope>
    <source>
        <strain evidence="1">160909Yilan</strain>
    </source>
</reference>
<dbReference type="AlphaFoldDB" id="A0A8H7CDQ6"/>
<name>A0A8H7CDQ6_9AGAR</name>
<gene>
    <name evidence="1" type="ORF">MSAN_02433100</name>
</gene>
<organism evidence="1 2">
    <name type="scientific">Mycena sanguinolenta</name>
    <dbReference type="NCBI Taxonomy" id="230812"/>
    <lineage>
        <taxon>Eukaryota</taxon>
        <taxon>Fungi</taxon>
        <taxon>Dikarya</taxon>
        <taxon>Basidiomycota</taxon>
        <taxon>Agaricomycotina</taxon>
        <taxon>Agaricomycetes</taxon>
        <taxon>Agaricomycetidae</taxon>
        <taxon>Agaricales</taxon>
        <taxon>Marasmiineae</taxon>
        <taxon>Mycenaceae</taxon>
        <taxon>Mycena</taxon>
    </lineage>
</organism>
<protein>
    <submittedName>
        <fullName evidence="1">Uncharacterized protein</fullName>
    </submittedName>
</protein>
<sequence length="152" mass="16895">MVSTSRYSSAYHFETREVGGQPTYLLQSVLVALHISSYLSILPLPHAVAIFPQECSFFPSASCALWRHPMRRSMIFGLVGSCVHDSVATALLQLTAVIDVLSGRSGRQVIVALLTHLFLRIPLPRSPRTLTELYVLDSDVAKVFIIIYIDYS</sequence>
<dbReference type="EMBL" id="JACAZH010000059">
    <property type="protein sequence ID" value="KAF7332816.1"/>
    <property type="molecule type" value="Genomic_DNA"/>
</dbReference>
<keyword evidence="2" id="KW-1185">Reference proteome</keyword>
<comment type="caution">
    <text evidence="1">The sequence shown here is derived from an EMBL/GenBank/DDBJ whole genome shotgun (WGS) entry which is preliminary data.</text>
</comment>
<dbReference type="Proteomes" id="UP000623467">
    <property type="component" value="Unassembled WGS sequence"/>
</dbReference>
<accession>A0A8H7CDQ6</accession>
<evidence type="ECO:0000313" key="2">
    <source>
        <dbReference type="Proteomes" id="UP000623467"/>
    </source>
</evidence>
<evidence type="ECO:0000313" key="1">
    <source>
        <dbReference type="EMBL" id="KAF7332816.1"/>
    </source>
</evidence>
<proteinExistence type="predicted"/>